<dbReference type="PANTHER" id="PTHR44051:SF19">
    <property type="entry name" value="DISULFIDE-BOND OXIDOREDUCTASE YFCG"/>
    <property type="match status" value="1"/>
</dbReference>
<comment type="similarity">
    <text evidence="1">Belongs to the GST superfamily.</text>
</comment>
<evidence type="ECO:0000259" key="2">
    <source>
        <dbReference type="PROSITE" id="PS50404"/>
    </source>
</evidence>
<dbReference type="CDD" id="cd03048">
    <property type="entry name" value="GST_N_Ure2p_like"/>
    <property type="match status" value="1"/>
</dbReference>
<accession>A0ABT7QJV6</accession>
<dbReference type="InterPro" id="IPR004046">
    <property type="entry name" value="GST_C"/>
</dbReference>
<feature type="domain" description="GST C-terminal" evidence="3">
    <location>
        <begin position="90"/>
        <end position="221"/>
    </location>
</feature>
<dbReference type="SFLD" id="SFLDG00358">
    <property type="entry name" value="Main_(cytGST)"/>
    <property type="match status" value="1"/>
</dbReference>
<dbReference type="Proteomes" id="UP001168167">
    <property type="component" value="Unassembled WGS sequence"/>
</dbReference>
<evidence type="ECO:0000256" key="1">
    <source>
        <dbReference type="RuleBase" id="RU003494"/>
    </source>
</evidence>
<organism evidence="4 5">
    <name type="scientific">Candidatus Doriopsillibacter californiensis</name>
    <dbReference type="NCBI Taxonomy" id="2970740"/>
    <lineage>
        <taxon>Bacteria</taxon>
        <taxon>Pseudomonadati</taxon>
        <taxon>Pseudomonadota</taxon>
        <taxon>Gammaproteobacteria</taxon>
        <taxon>Candidatus Tethybacterales</taxon>
        <taxon>Candidatus Persebacteraceae</taxon>
        <taxon>Candidatus Doriopsillibacter</taxon>
    </lineage>
</organism>
<dbReference type="SFLD" id="SFLDS00019">
    <property type="entry name" value="Glutathione_Transferase_(cytos"/>
    <property type="match status" value="1"/>
</dbReference>
<dbReference type="InterPro" id="IPR036249">
    <property type="entry name" value="Thioredoxin-like_sf"/>
</dbReference>
<gene>
    <name evidence="4" type="ORF">NQX30_01095</name>
</gene>
<keyword evidence="5" id="KW-1185">Reference proteome</keyword>
<dbReference type="InterPro" id="IPR010987">
    <property type="entry name" value="Glutathione-S-Trfase_C-like"/>
</dbReference>
<dbReference type="SUPFAM" id="SSF47616">
    <property type="entry name" value="GST C-terminal domain-like"/>
    <property type="match status" value="1"/>
</dbReference>
<dbReference type="Gene3D" id="3.40.30.10">
    <property type="entry name" value="Glutaredoxin"/>
    <property type="match status" value="1"/>
</dbReference>
<dbReference type="PROSITE" id="PS50404">
    <property type="entry name" value="GST_NTER"/>
    <property type="match status" value="1"/>
</dbReference>
<protein>
    <submittedName>
        <fullName evidence="4">Glutathione S-transferase N-terminal domain-containing protein</fullName>
    </submittedName>
</protein>
<dbReference type="InterPro" id="IPR040079">
    <property type="entry name" value="Glutathione_S-Trfase"/>
</dbReference>
<dbReference type="InterPro" id="IPR036282">
    <property type="entry name" value="Glutathione-S-Trfase_C_sf"/>
</dbReference>
<dbReference type="EMBL" id="JANQAO010000001">
    <property type="protein sequence ID" value="MDM5146984.1"/>
    <property type="molecule type" value="Genomic_DNA"/>
</dbReference>
<comment type="caution">
    <text evidence="4">The sequence shown here is derived from an EMBL/GenBank/DDBJ whole genome shotgun (WGS) entry which is preliminary data.</text>
</comment>
<evidence type="ECO:0000313" key="5">
    <source>
        <dbReference type="Proteomes" id="UP001168167"/>
    </source>
</evidence>
<dbReference type="Pfam" id="PF00043">
    <property type="entry name" value="GST_C"/>
    <property type="match status" value="1"/>
</dbReference>
<sequence>MIDLYYWTTPNGHKITIFLEETNLPYSLHSVHIGRGEQFEPAFLKIAPNNRIPAIVDNEPTDGGEPVPIFESGAILLYLAEKTGRFLSPNLRKRTDVLQWLMWQMGGLGPMLGQNHHFRAYAPEKIPYAIERYTKEAQRLYSVLNRQLEKFNFICGDYSIADMACYPWTTSHERQGIDLADYPHVQRWHENIKTRPAVARAYKKAADLNTAPTVDEKAKKILFGQTTTKASS</sequence>
<reference evidence="4" key="1">
    <citation type="submission" date="2022-08" db="EMBL/GenBank/DDBJ databases">
        <authorList>
            <person name="Dzunkova M."/>
            <person name="La Clair J."/>
            <person name="Tyml T."/>
            <person name="Doud D."/>
            <person name="Schulz F."/>
            <person name="Piquer S."/>
            <person name="Porcel Sanchis D."/>
            <person name="Osborn A."/>
            <person name="Robinson D."/>
            <person name="Louie K.B."/>
            <person name="Bowen B.P."/>
            <person name="Bowers R."/>
            <person name="Lee J."/>
            <person name="Arnau Llombart V."/>
            <person name="Diaz Villanueva W."/>
            <person name="Gosliner T."/>
            <person name="Northen T."/>
            <person name="Cheng J.-F."/>
            <person name="Burkart M.D."/>
            <person name="Woyke T."/>
        </authorList>
    </citation>
    <scope>NUCLEOTIDE SEQUENCE</scope>
    <source>
        <strain evidence="4">Df01</strain>
    </source>
</reference>
<dbReference type="InterPro" id="IPR004045">
    <property type="entry name" value="Glutathione_S-Trfase_N"/>
</dbReference>
<dbReference type="PANTHER" id="PTHR44051">
    <property type="entry name" value="GLUTATHIONE S-TRANSFERASE-RELATED"/>
    <property type="match status" value="1"/>
</dbReference>
<dbReference type="SFLD" id="SFLDG01151">
    <property type="entry name" value="Main.2:_Nu-like"/>
    <property type="match status" value="1"/>
</dbReference>
<dbReference type="PROSITE" id="PS50405">
    <property type="entry name" value="GST_CTER"/>
    <property type="match status" value="1"/>
</dbReference>
<reference evidence="4" key="2">
    <citation type="journal article" date="2023" name="Microbiome">
        <title>Synthase-selected sorting approach identifies a beta-lactone synthase in a nudibranch symbiotic bacterium.</title>
        <authorList>
            <person name="Dzunkova M."/>
            <person name="La Clair J.J."/>
            <person name="Tyml T."/>
            <person name="Doud D."/>
            <person name="Schulz F."/>
            <person name="Piquer-Esteban S."/>
            <person name="Porcel Sanchis D."/>
            <person name="Osborn A."/>
            <person name="Robinson D."/>
            <person name="Louie K.B."/>
            <person name="Bowen B.P."/>
            <person name="Bowers R.M."/>
            <person name="Lee J."/>
            <person name="Arnau V."/>
            <person name="Diaz-Villanueva W."/>
            <person name="Stepanauskas R."/>
            <person name="Gosliner T."/>
            <person name="Date S.V."/>
            <person name="Northen T.R."/>
            <person name="Cheng J.F."/>
            <person name="Burkart M.D."/>
            <person name="Woyke T."/>
        </authorList>
    </citation>
    <scope>NUCLEOTIDE SEQUENCE</scope>
    <source>
        <strain evidence="4">Df01</strain>
    </source>
</reference>
<name>A0ABT7QJV6_9GAMM</name>
<dbReference type="Gene3D" id="1.20.1050.10">
    <property type="match status" value="1"/>
</dbReference>
<dbReference type="CDD" id="cd10291">
    <property type="entry name" value="GST_C_YfcG_like"/>
    <property type="match status" value="1"/>
</dbReference>
<feature type="domain" description="GST N-terminal" evidence="2">
    <location>
        <begin position="1"/>
        <end position="87"/>
    </location>
</feature>
<proteinExistence type="inferred from homology"/>
<evidence type="ECO:0000259" key="3">
    <source>
        <dbReference type="PROSITE" id="PS50405"/>
    </source>
</evidence>
<dbReference type="SUPFAM" id="SSF52833">
    <property type="entry name" value="Thioredoxin-like"/>
    <property type="match status" value="1"/>
</dbReference>
<evidence type="ECO:0000313" key="4">
    <source>
        <dbReference type="EMBL" id="MDM5146984.1"/>
    </source>
</evidence>
<dbReference type="Pfam" id="PF02798">
    <property type="entry name" value="GST_N"/>
    <property type="match status" value="1"/>
</dbReference>